<gene>
    <name evidence="1" type="ORF">SAMN04488563_2557</name>
</gene>
<dbReference type="RefSeq" id="WP_046769093.1">
    <property type="nucleotide sequence ID" value="NZ_KQ061230.1"/>
</dbReference>
<keyword evidence="2" id="KW-1185">Reference proteome</keyword>
<accession>A0A1H2JDJ5</accession>
<evidence type="ECO:0000313" key="2">
    <source>
        <dbReference type="Proteomes" id="UP000182977"/>
    </source>
</evidence>
<protein>
    <recommendedName>
        <fullName evidence="3">CU044_5270 family protein</fullName>
    </recommendedName>
</protein>
<dbReference type="Proteomes" id="UP000182977">
    <property type="component" value="Chromosome I"/>
</dbReference>
<dbReference type="OrthoDB" id="3425969at2"/>
<dbReference type="STRING" id="419479.SAMN04488563_2557"/>
<organism evidence="1 2">
    <name type="scientific">Jiangella alkaliphila</name>
    <dbReference type="NCBI Taxonomy" id="419479"/>
    <lineage>
        <taxon>Bacteria</taxon>
        <taxon>Bacillati</taxon>
        <taxon>Actinomycetota</taxon>
        <taxon>Actinomycetes</taxon>
        <taxon>Jiangellales</taxon>
        <taxon>Jiangellaceae</taxon>
        <taxon>Jiangella</taxon>
    </lineage>
</organism>
<proteinExistence type="predicted"/>
<sequence length="359" mass="37068">MSSTGLNLAFDLPQRRELPADRRDAMRRLLEDAVAARPRPRLRPALRRPQVRPVLWPAAGLVAASAVAAAVLVVSNLGSDGADTAYAATPPVLAAELAMGQPAATELRSLATTAAQPQVSAYAAADTVTTESWLLTVTETGAADAPPAEGRAPVEGAAASLALGAPAVTSAVVPVLREQRFLADGSVHVRETQGEARFPTAEWSEADAAATPGTLLLDETIPAGGLASAYPELLATDPAALRAQLLAVWPQAGDPAAALFQALHEVASTRVVDASVQAAALTMLADEPGVVALGETTDRRGRVAVAFGTDSDDTGLDRRHVLMLDPQTGRLLGYEEVLTGDTGGLDVEAPVVATYTVFL</sequence>
<evidence type="ECO:0000313" key="1">
    <source>
        <dbReference type="EMBL" id="SDU54261.1"/>
    </source>
</evidence>
<name>A0A1H2JDJ5_9ACTN</name>
<reference evidence="2" key="1">
    <citation type="submission" date="2016-10" db="EMBL/GenBank/DDBJ databases">
        <authorList>
            <person name="Varghese N."/>
            <person name="Submissions S."/>
        </authorList>
    </citation>
    <scope>NUCLEOTIDE SEQUENCE [LARGE SCALE GENOMIC DNA]</scope>
    <source>
        <strain evidence="2">DSM 45079</strain>
    </source>
</reference>
<dbReference type="AlphaFoldDB" id="A0A1H2JDJ5"/>
<dbReference type="EMBL" id="LT629791">
    <property type="protein sequence ID" value="SDU54261.1"/>
    <property type="molecule type" value="Genomic_DNA"/>
</dbReference>
<evidence type="ECO:0008006" key="3">
    <source>
        <dbReference type="Google" id="ProtNLM"/>
    </source>
</evidence>